<protein>
    <submittedName>
        <fullName evidence="1">(spotted green pufferfish) hypothetical protein</fullName>
    </submittedName>
</protein>
<organism evidence="1">
    <name type="scientific">Tetraodon nigroviridis</name>
    <name type="common">Spotted green pufferfish</name>
    <name type="synonym">Chelonodon nigroviridis</name>
    <dbReference type="NCBI Taxonomy" id="99883"/>
    <lineage>
        <taxon>Eukaryota</taxon>
        <taxon>Metazoa</taxon>
        <taxon>Chordata</taxon>
        <taxon>Craniata</taxon>
        <taxon>Vertebrata</taxon>
        <taxon>Euteleostomi</taxon>
        <taxon>Actinopterygii</taxon>
        <taxon>Neopterygii</taxon>
        <taxon>Teleostei</taxon>
        <taxon>Neoteleostei</taxon>
        <taxon>Acanthomorphata</taxon>
        <taxon>Eupercaria</taxon>
        <taxon>Tetraodontiformes</taxon>
        <taxon>Tetradontoidea</taxon>
        <taxon>Tetraodontidae</taxon>
        <taxon>Tetraodon</taxon>
    </lineage>
</organism>
<sequence>MVTFVLHWSKQGQGVHFALFAAPWSNRNKCPPSFCGYRVPFKIVKLSLCAVEAAKMKRLRERLAPFRFNGIHCGVVICIPVFTAHVPHVLGAKSAARRVRVNNSGIGEHKLEDLTHHPHFSSNLVGSKVASWVWAGSRWSHAQGNPAKALQVLTPPLPWVPGWGDPAWGTYLSLVA</sequence>
<reference evidence="1" key="1">
    <citation type="journal article" date="2004" name="Nature">
        <title>Genome duplication in the teleost fish Tetraodon nigroviridis reveals the early vertebrate proto-karyotype.</title>
        <authorList>
            <person name="Jaillon O."/>
            <person name="Aury J.-M."/>
            <person name="Brunet F."/>
            <person name="Petit J.-L."/>
            <person name="Stange-Thomann N."/>
            <person name="Mauceli E."/>
            <person name="Bouneau L."/>
            <person name="Fischer C."/>
            <person name="Ozouf-Costaz C."/>
            <person name="Bernot A."/>
            <person name="Nicaud S."/>
            <person name="Jaffe D."/>
            <person name="Fisher S."/>
            <person name="Lutfalla G."/>
            <person name="Dossat C."/>
            <person name="Segurens B."/>
            <person name="Dasilva C."/>
            <person name="Salanoubat M."/>
            <person name="Levy M."/>
            <person name="Boudet N."/>
            <person name="Castellano S."/>
            <person name="Anthouard V."/>
            <person name="Jubin C."/>
            <person name="Castelli V."/>
            <person name="Katinka M."/>
            <person name="Vacherie B."/>
            <person name="Biemont C."/>
            <person name="Skalli Z."/>
            <person name="Cattolico L."/>
            <person name="Poulain J."/>
            <person name="De Berardinis V."/>
            <person name="Cruaud C."/>
            <person name="Duprat S."/>
            <person name="Brottier P."/>
            <person name="Coutanceau J.-P."/>
            <person name="Gouzy J."/>
            <person name="Parra G."/>
            <person name="Lardier G."/>
            <person name="Chapple C."/>
            <person name="McKernan K.J."/>
            <person name="McEwan P."/>
            <person name="Bosak S."/>
            <person name="Kellis M."/>
            <person name="Volff J.-N."/>
            <person name="Guigo R."/>
            <person name="Zody M.C."/>
            <person name="Mesirov J."/>
            <person name="Lindblad-Toh K."/>
            <person name="Birren B."/>
            <person name="Nusbaum C."/>
            <person name="Kahn D."/>
            <person name="Robinson-Rechavi M."/>
            <person name="Laudet V."/>
            <person name="Schachter V."/>
            <person name="Quetier F."/>
            <person name="Saurin W."/>
            <person name="Scarpelli C."/>
            <person name="Wincker P."/>
            <person name="Lander E.S."/>
            <person name="Weissenbach J."/>
            <person name="Roest Crollius H."/>
        </authorList>
    </citation>
    <scope>NUCLEOTIDE SEQUENCE [LARGE SCALE GENOMIC DNA]</scope>
</reference>
<reference evidence="1" key="2">
    <citation type="submission" date="2004-02" db="EMBL/GenBank/DDBJ databases">
        <authorList>
            <consortium name="Genoscope"/>
            <consortium name="Whitehead Institute Centre for Genome Research"/>
        </authorList>
    </citation>
    <scope>NUCLEOTIDE SEQUENCE</scope>
</reference>
<comment type="caution">
    <text evidence="1">The sequence shown here is derived from an EMBL/GenBank/DDBJ whole genome shotgun (WGS) entry which is preliminary data.</text>
</comment>
<gene>
    <name evidence="1" type="ORF">GSTENG00032020001</name>
</gene>
<accession>Q4RMI1</accession>
<dbReference type="AlphaFoldDB" id="Q4RMI1"/>
<proteinExistence type="predicted"/>
<name>Q4RMI1_TETNG</name>
<evidence type="ECO:0000313" key="1">
    <source>
        <dbReference type="EMBL" id="CAG10401.1"/>
    </source>
</evidence>
<dbReference type="KEGG" id="tng:GSTEN00032020G001"/>
<dbReference type="EMBL" id="CAAE01015019">
    <property type="protein sequence ID" value="CAG10401.1"/>
    <property type="molecule type" value="Genomic_DNA"/>
</dbReference>